<reference evidence="2 3" key="1">
    <citation type="submission" date="2017-11" db="EMBL/GenBank/DDBJ databases">
        <title>De-novo sequencing of pomegranate (Punica granatum L.) genome.</title>
        <authorList>
            <person name="Akparov Z."/>
            <person name="Amiraslanov A."/>
            <person name="Hajiyeva S."/>
            <person name="Abbasov M."/>
            <person name="Kaur K."/>
            <person name="Hamwieh A."/>
            <person name="Solovyev V."/>
            <person name="Salamov A."/>
            <person name="Braich B."/>
            <person name="Kosarev P."/>
            <person name="Mahmoud A."/>
            <person name="Hajiyev E."/>
            <person name="Babayeva S."/>
            <person name="Izzatullayeva V."/>
            <person name="Mammadov A."/>
            <person name="Mammadov A."/>
            <person name="Sharifova S."/>
            <person name="Ojaghi J."/>
            <person name="Eynullazada K."/>
            <person name="Bayramov B."/>
            <person name="Abdulazimova A."/>
            <person name="Shahmuradov I."/>
        </authorList>
    </citation>
    <scope>NUCLEOTIDE SEQUENCE [LARGE SCALE GENOMIC DNA]</scope>
    <source>
        <strain evidence="3">cv. AG2017</strain>
        <tissue evidence="2">Leaf</tissue>
    </source>
</reference>
<feature type="non-terminal residue" evidence="2">
    <location>
        <position position="1"/>
    </location>
</feature>
<protein>
    <submittedName>
        <fullName evidence="2">Uncharacterized protein</fullName>
    </submittedName>
</protein>
<feature type="region of interest" description="Disordered" evidence="1">
    <location>
        <begin position="1"/>
        <end position="41"/>
    </location>
</feature>
<evidence type="ECO:0000313" key="2">
    <source>
        <dbReference type="EMBL" id="PKI32483.1"/>
    </source>
</evidence>
<keyword evidence="3" id="KW-1185">Reference proteome</keyword>
<evidence type="ECO:0000313" key="3">
    <source>
        <dbReference type="Proteomes" id="UP000233551"/>
    </source>
</evidence>
<dbReference type="AlphaFoldDB" id="A0A2I0HLM8"/>
<organism evidence="2 3">
    <name type="scientific">Punica granatum</name>
    <name type="common">Pomegranate</name>
    <dbReference type="NCBI Taxonomy" id="22663"/>
    <lineage>
        <taxon>Eukaryota</taxon>
        <taxon>Viridiplantae</taxon>
        <taxon>Streptophyta</taxon>
        <taxon>Embryophyta</taxon>
        <taxon>Tracheophyta</taxon>
        <taxon>Spermatophyta</taxon>
        <taxon>Magnoliopsida</taxon>
        <taxon>eudicotyledons</taxon>
        <taxon>Gunneridae</taxon>
        <taxon>Pentapetalae</taxon>
        <taxon>rosids</taxon>
        <taxon>malvids</taxon>
        <taxon>Myrtales</taxon>
        <taxon>Lythraceae</taxon>
        <taxon>Punica</taxon>
    </lineage>
</organism>
<proteinExistence type="predicted"/>
<comment type="caution">
    <text evidence="2">The sequence shown here is derived from an EMBL/GenBank/DDBJ whole genome shotgun (WGS) entry which is preliminary data.</text>
</comment>
<evidence type="ECO:0000256" key="1">
    <source>
        <dbReference type="SAM" id="MobiDB-lite"/>
    </source>
</evidence>
<dbReference type="Proteomes" id="UP000233551">
    <property type="component" value="Unassembled WGS sequence"/>
</dbReference>
<feature type="compositionally biased region" description="Low complexity" evidence="1">
    <location>
        <begin position="20"/>
        <end position="31"/>
    </location>
</feature>
<dbReference type="EMBL" id="PGOL01007598">
    <property type="protein sequence ID" value="PKI32483.1"/>
    <property type="molecule type" value="Genomic_DNA"/>
</dbReference>
<name>A0A2I0HLM8_PUNGR</name>
<gene>
    <name evidence="2" type="ORF">CRG98_047126</name>
</gene>
<accession>A0A2I0HLM8</accession>
<sequence>LPSPKELNRGIQEGGETDQGLPDRPLPLGLGRSRRAYPFVR</sequence>